<sequence length="352" mass="38393">MPAVVESRQASIYGTFTFPIFDGQPQTDPATRPYLAPPKARATLQRTYPVIDFRDEVFSPSLKSKKGSDGTAKSSLRSPAATHLRDTGFTALCEPTSLTASSFESQENVQRIYYPEISSLIRRLTGCKTTYITNSIVRKAPTISLTVPEKERTAGASQKVDVGSHQIHLSGLPPVRIPHIDFTPLGARQELRLWREDVLSLDKAANIVAYEDAICRAAGVSSGSPVEKTSNGAIAGAYNCHSEGKLGPRYAAFSVWRPIRSITRDPLVFTPYRNISDDPELMMWQYDVRAPGFVGDWNRELEMAKVRPDCADGAVCDGAAEAAGVLHASPDIGDAAHGGLRESVEVRVLAMW</sequence>
<name>A0ACC3NB86_9PEZI</name>
<dbReference type="EMBL" id="JAUTXU010000061">
    <property type="protein sequence ID" value="KAK3713678.1"/>
    <property type="molecule type" value="Genomic_DNA"/>
</dbReference>
<keyword evidence="2" id="KW-1185">Reference proteome</keyword>
<accession>A0ACC3NB86</accession>
<evidence type="ECO:0000313" key="1">
    <source>
        <dbReference type="EMBL" id="KAK3713678.1"/>
    </source>
</evidence>
<protein>
    <submittedName>
        <fullName evidence="1">Uncharacterized protein</fullName>
    </submittedName>
</protein>
<comment type="caution">
    <text evidence="1">The sequence shown here is derived from an EMBL/GenBank/DDBJ whole genome shotgun (WGS) entry which is preliminary data.</text>
</comment>
<organism evidence="1 2">
    <name type="scientific">Vermiconidia calcicola</name>
    <dbReference type="NCBI Taxonomy" id="1690605"/>
    <lineage>
        <taxon>Eukaryota</taxon>
        <taxon>Fungi</taxon>
        <taxon>Dikarya</taxon>
        <taxon>Ascomycota</taxon>
        <taxon>Pezizomycotina</taxon>
        <taxon>Dothideomycetes</taxon>
        <taxon>Dothideomycetidae</taxon>
        <taxon>Mycosphaerellales</taxon>
        <taxon>Extremaceae</taxon>
        <taxon>Vermiconidia</taxon>
    </lineage>
</organism>
<gene>
    <name evidence="1" type="ORF">LTR37_008372</name>
</gene>
<evidence type="ECO:0000313" key="2">
    <source>
        <dbReference type="Proteomes" id="UP001281147"/>
    </source>
</evidence>
<dbReference type="Proteomes" id="UP001281147">
    <property type="component" value="Unassembled WGS sequence"/>
</dbReference>
<proteinExistence type="predicted"/>
<reference evidence="1" key="1">
    <citation type="submission" date="2023-07" db="EMBL/GenBank/DDBJ databases">
        <title>Black Yeasts Isolated from many extreme environments.</title>
        <authorList>
            <person name="Coleine C."/>
            <person name="Stajich J.E."/>
            <person name="Selbmann L."/>
        </authorList>
    </citation>
    <scope>NUCLEOTIDE SEQUENCE</scope>
    <source>
        <strain evidence="1">CCFEE 5714</strain>
    </source>
</reference>